<comment type="caution">
    <text evidence="2">The sequence shown here is derived from an EMBL/GenBank/DDBJ whole genome shotgun (WGS) entry which is preliminary data.</text>
</comment>
<name>A0A5B7ECF9_PORTR</name>
<dbReference type="EMBL" id="VSRR010002362">
    <property type="protein sequence ID" value="MPC31065.1"/>
    <property type="molecule type" value="Genomic_DNA"/>
</dbReference>
<feature type="compositionally biased region" description="Pro residues" evidence="1">
    <location>
        <begin position="179"/>
        <end position="189"/>
    </location>
</feature>
<dbReference type="Proteomes" id="UP000324222">
    <property type="component" value="Unassembled WGS sequence"/>
</dbReference>
<reference evidence="2 3" key="1">
    <citation type="submission" date="2019-05" db="EMBL/GenBank/DDBJ databases">
        <title>Another draft genome of Portunus trituberculatus and its Hox gene families provides insights of decapod evolution.</title>
        <authorList>
            <person name="Jeong J.-H."/>
            <person name="Song I."/>
            <person name="Kim S."/>
            <person name="Choi T."/>
            <person name="Kim D."/>
            <person name="Ryu S."/>
            <person name="Kim W."/>
        </authorList>
    </citation>
    <scope>NUCLEOTIDE SEQUENCE [LARGE SCALE GENOMIC DNA]</scope>
    <source>
        <tissue evidence="2">Muscle</tissue>
    </source>
</reference>
<evidence type="ECO:0000313" key="2">
    <source>
        <dbReference type="EMBL" id="MPC31065.1"/>
    </source>
</evidence>
<evidence type="ECO:0000313" key="3">
    <source>
        <dbReference type="Proteomes" id="UP000324222"/>
    </source>
</evidence>
<keyword evidence="3" id="KW-1185">Reference proteome</keyword>
<evidence type="ECO:0000256" key="1">
    <source>
        <dbReference type="SAM" id="MobiDB-lite"/>
    </source>
</evidence>
<sequence>MTAGGGVFTCREPKCCCQSLYIFWKSSVMGERSKETASHMAESLPWYAPSTAVVSWGHRMHSLPGRREGVNTTRHYTALHTSPLSQQTTQHLTPLQPHTPDSTSASSTTHPNHHHHHHHHYHHTCLPPATPQHLILRNTPRRHQPARHALGTTTHTHIHTWAGNSTPQHHNTRRHPDPDTPPPPSPPHTTPHHTHSPPNIALPVGTHTASNISH</sequence>
<organism evidence="2 3">
    <name type="scientific">Portunus trituberculatus</name>
    <name type="common">Swimming crab</name>
    <name type="synonym">Neptunus trituberculatus</name>
    <dbReference type="NCBI Taxonomy" id="210409"/>
    <lineage>
        <taxon>Eukaryota</taxon>
        <taxon>Metazoa</taxon>
        <taxon>Ecdysozoa</taxon>
        <taxon>Arthropoda</taxon>
        <taxon>Crustacea</taxon>
        <taxon>Multicrustacea</taxon>
        <taxon>Malacostraca</taxon>
        <taxon>Eumalacostraca</taxon>
        <taxon>Eucarida</taxon>
        <taxon>Decapoda</taxon>
        <taxon>Pleocyemata</taxon>
        <taxon>Brachyura</taxon>
        <taxon>Eubrachyura</taxon>
        <taxon>Portunoidea</taxon>
        <taxon>Portunidae</taxon>
        <taxon>Portuninae</taxon>
        <taxon>Portunus</taxon>
    </lineage>
</organism>
<dbReference type="AlphaFoldDB" id="A0A5B7ECF9"/>
<gene>
    <name evidence="2" type="ORF">E2C01_024341</name>
</gene>
<feature type="region of interest" description="Disordered" evidence="1">
    <location>
        <begin position="159"/>
        <end position="214"/>
    </location>
</feature>
<accession>A0A5B7ECF9</accession>
<feature type="region of interest" description="Disordered" evidence="1">
    <location>
        <begin position="82"/>
        <end position="131"/>
    </location>
</feature>
<feature type="compositionally biased region" description="Basic residues" evidence="1">
    <location>
        <begin position="111"/>
        <end position="123"/>
    </location>
</feature>
<protein>
    <submittedName>
        <fullName evidence="2">Uncharacterized protein</fullName>
    </submittedName>
</protein>
<feature type="compositionally biased region" description="Low complexity" evidence="1">
    <location>
        <begin position="82"/>
        <end position="110"/>
    </location>
</feature>
<proteinExistence type="predicted"/>